<protein>
    <submittedName>
        <fullName evidence="3">Site-specific integrase</fullName>
    </submittedName>
</protein>
<reference evidence="3" key="2">
    <citation type="submission" date="2021-09" db="EMBL/GenBank/DDBJ databases">
        <authorList>
            <person name="Gilroy R."/>
        </authorList>
    </citation>
    <scope>NUCLEOTIDE SEQUENCE</scope>
    <source>
        <strain evidence="3">ChiSjej5B23-16112</strain>
    </source>
</reference>
<reference evidence="3" key="1">
    <citation type="journal article" date="2021" name="PeerJ">
        <title>Extensive microbial diversity within the chicken gut microbiome revealed by metagenomics and culture.</title>
        <authorList>
            <person name="Gilroy R."/>
            <person name="Ravi A."/>
            <person name="Getino M."/>
            <person name="Pursley I."/>
            <person name="Horton D.L."/>
            <person name="Alikhan N.F."/>
            <person name="Baker D."/>
            <person name="Gharbi K."/>
            <person name="Hall N."/>
            <person name="Watson M."/>
            <person name="Adriaenssens E.M."/>
            <person name="Foster-Nyarko E."/>
            <person name="Jarju S."/>
            <person name="Secka A."/>
            <person name="Antonio M."/>
            <person name="Oren A."/>
            <person name="Chaudhuri R.R."/>
            <person name="La Ragione R."/>
            <person name="Hildebrand F."/>
            <person name="Pallen M.J."/>
        </authorList>
    </citation>
    <scope>NUCLEOTIDE SEQUENCE</scope>
    <source>
        <strain evidence="3">ChiSjej5B23-16112</strain>
    </source>
</reference>
<dbReference type="InterPro" id="IPR013762">
    <property type="entry name" value="Integrase-like_cat_sf"/>
</dbReference>
<sequence length="299" mass="34626">MDSAYLSEKTKSILWPDFAAHFKSSTSRASYWSDLCEFAQIVEKDITRAGAEDVRRYYQIMTEKVKRGELQPGTPAKKFRELHSFSDFICRERERYGLPDSFADHFYGYLPFLSKQEKYARVMPVEDVDRLLKAAEEDRMAYTIFVLMYRVGLSSTEICDLETEDIGIYENGAYVTPRERQSGVFIPEDAMAVLESYMGQREERPTLFYNRRGNPLNTMYISRMMKKYTALACIPAYSSQMLRNTCAYNLFSYKASPGQVAAQMGVTDTHVKRYRKLAYKEELSRAAGNLVKIHVERPL</sequence>
<dbReference type="InterPro" id="IPR050090">
    <property type="entry name" value="Tyrosine_recombinase_XerCD"/>
</dbReference>
<name>A0A921I0Q8_9FIRM</name>
<dbReference type="PROSITE" id="PS51898">
    <property type="entry name" value="TYR_RECOMBINASE"/>
    <property type="match status" value="1"/>
</dbReference>
<dbReference type="Gene3D" id="1.10.443.10">
    <property type="entry name" value="Intergrase catalytic core"/>
    <property type="match status" value="1"/>
</dbReference>
<feature type="domain" description="Tyr recombinase" evidence="2">
    <location>
        <begin position="118"/>
        <end position="288"/>
    </location>
</feature>
<dbReference type="PANTHER" id="PTHR30349:SF81">
    <property type="entry name" value="TYROSINE RECOMBINASE XERC"/>
    <property type="match status" value="1"/>
</dbReference>
<evidence type="ECO:0000256" key="1">
    <source>
        <dbReference type="ARBA" id="ARBA00023172"/>
    </source>
</evidence>
<dbReference type="PANTHER" id="PTHR30349">
    <property type="entry name" value="PHAGE INTEGRASE-RELATED"/>
    <property type="match status" value="1"/>
</dbReference>
<dbReference type="Proteomes" id="UP000769156">
    <property type="component" value="Unassembled WGS sequence"/>
</dbReference>
<dbReference type="SUPFAM" id="SSF56349">
    <property type="entry name" value="DNA breaking-rejoining enzymes"/>
    <property type="match status" value="1"/>
</dbReference>
<gene>
    <name evidence="3" type="ORF">K8V82_05815</name>
</gene>
<evidence type="ECO:0000313" key="3">
    <source>
        <dbReference type="EMBL" id="HJF94293.1"/>
    </source>
</evidence>
<dbReference type="Pfam" id="PF00589">
    <property type="entry name" value="Phage_integrase"/>
    <property type="match status" value="1"/>
</dbReference>
<dbReference type="InterPro" id="IPR011010">
    <property type="entry name" value="DNA_brk_join_enz"/>
</dbReference>
<dbReference type="AlphaFoldDB" id="A0A921I0Q8"/>
<proteinExistence type="predicted"/>
<dbReference type="GO" id="GO:0003677">
    <property type="term" value="F:DNA binding"/>
    <property type="evidence" value="ECO:0007669"/>
    <property type="project" value="InterPro"/>
</dbReference>
<dbReference type="CDD" id="cd00397">
    <property type="entry name" value="DNA_BRE_C"/>
    <property type="match status" value="1"/>
</dbReference>
<organism evidence="3 4">
    <name type="scientific">Lachnoclostridium phocaeense</name>
    <dbReference type="NCBI Taxonomy" id="1871021"/>
    <lineage>
        <taxon>Bacteria</taxon>
        <taxon>Bacillati</taxon>
        <taxon>Bacillota</taxon>
        <taxon>Clostridia</taxon>
        <taxon>Lachnospirales</taxon>
        <taxon>Lachnospiraceae</taxon>
    </lineage>
</organism>
<dbReference type="EMBL" id="DYVY01000095">
    <property type="protein sequence ID" value="HJF94293.1"/>
    <property type="molecule type" value="Genomic_DNA"/>
</dbReference>
<dbReference type="InterPro" id="IPR002104">
    <property type="entry name" value="Integrase_catalytic"/>
</dbReference>
<dbReference type="GO" id="GO:0015074">
    <property type="term" value="P:DNA integration"/>
    <property type="evidence" value="ECO:0007669"/>
    <property type="project" value="InterPro"/>
</dbReference>
<dbReference type="GO" id="GO:0006310">
    <property type="term" value="P:DNA recombination"/>
    <property type="evidence" value="ECO:0007669"/>
    <property type="project" value="UniProtKB-KW"/>
</dbReference>
<keyword evidence="1" id="KW-0233">DNA recombination</keyword>
<accession>A0A921I0Q8</accession>
<comment type="caution">
    <text evidence="3">The sequence shown here is derived from an EMBL/GenBank/DDBJ whole genome shotgun (WGS) entry which is preliminary data.</text>
</comment>
<evidence type="ECO:0000259" key="2">
    <source>
        <dbReference type="PROSITE" id="PS51898"/>
    </source>
</evidence>
<evidence type="ECO:0000313" key="4">
    <source>
        <dbReference type="Proteomes" id="UP000769156"/>
    </source>
</evidence>